<dbReference type="PROSITE" id="PS00092">
    <property type="entry name" value="N6_MTASE"/>
    <property type="match status" value="1"/>
</dbReference>
<keyword evidence="2 6" id="KW-0489">Methyltransferase</keyword>
<proteinExistence type="predicted"/>
<protein>
    <recommendedName>
        <fullName evidence="1">site-specific DNA-methyltransferase (adenine-specific)</fullName>
        <ecNumber evidence="1">2.1.1.72</ecNumber>
    </recommendedName>
</protein>
<geneLocation type="plasmid" evidence="6">
    <name>pTE_T100_3</name>
</geneLocation>
<keyword evidence="3 6" id="KW-0808">Transferase</keyword>
<evidence type="ECO:0000256" key="5">
    <source>
        <dbReference type="ARBA" id="ARBA00047942"/>
    </source>
</evidence>
<evidence type="ECO:0000256" key="2">
    <source>
        <dbReference type="ARBA" id="ARBA00022603"/>
    </source>
</evidence>
<dbReference type="GO" id="GO:0003676">
    <property type="term" value="F:nucleic acid binding"/>
    <property type="evidence" value="ECO:0007669"/>
    <property type="project" value="InterPro"/>
</dbReference>
<evidence type="ECO:0000313" key="6">
    <source>
        <dbReference type="EMBL" id="QSM61648.1"/>
    </source>
</evidence>
<dbReference type="GO" id="GO:0009307">
    <property type="term" value="P:DNA restriction-modification system"/>
    <property type="evidence" value="ECO:0007669"/>
    <property type="project" value="InterPro"/>
</dbReference>
<dbReference type="Pfam" id="PF02086">
    <property type="entry name" value="MethyltransfD12"/>
    <property type="match status" value="1"/>
</dbReference>
<comment type="catalytic activity">
    <reaction evidence="5">
        <text>a 2'-deoxyadenosine in DNA + S-adenosyl-L-methionine = an N(6)-methyl-2'-deoxyadenosine in DNA + S-adenosyl-L-homocysteine + H(+)</text>
        <dbReference type="Rhea" id="RHEA:15197"/>
        <dbReference type="Rhea" id="RHEA-COMP:12418"/>
        <dbReference type="Rhea" id="RHEA-COMP:12419"/>
        <dbReference type="ChEBI" id="CHEBI:15378"/>
        <dbReference type="ChEBI" id="CHEBI:57856"/>
        <dbReference type="ChEBI" id="CHEBI:59789"/>
        <dbReference type="ChEBI" id="CHEBI:90615"/>
        <dbReference type="ChEBI" id="CHEBI:90616"/>
        <dbReference type="EC" id="2.1.1.72"/>
    </reaction>
</comment>
<dbReference type="EMBL" id="MW574942">
    <property type="protein sequence ID" value="QSM61648.1"/>
    <property type="molecule type" value="Genomic_DNA"/>
</dbReference>
<gene>
    <name evidence="6" type="primary">fokIM</name>
    <name evidence="6" type="ORF">LDMDHDEC_00472</name>
</gene>
<evidence type="ECO:0000256" key="4">
    <source>
        <dbReference type="ARBA" id="ARBA00022691"/>
    </source>
</evidence>
<dbReference type="InterPro" id="IPR002052">
    <property type="entry name" value="DNA_methylase_N6_adenine_CS"/>
</dbReference>
<dbReference type="EC" id="2.1.1.72" evidence="1"/>
<reference evidence="6" key="1">
    <citation type="journal article" name="Environ. Pollut.">
        <title>Investigating the effects of municipal and hospital wastewaters on horizontal gene transfer.</title>
        <authorList>
            <person name="Hutinel M."/>
            <person name="Fick J."/>
            <person name="Larsson D.G.J."/>
            <person name="Flach C.F."/>
        </authorList>
    </citation>
    <scope>NUCLEOTIDE SEQUENCE</scope>
    <source>
        <strain evidence="6">CV601</strain>
    </source>
</reference>
<dbReference type="SUPFAM" id="SSF53335">
    <property type="entry name" value="S-adenosyl-L-methionine-dependent methyltransferases"/>
    <property type="match status" value="1"/>
</dbReference>
<dbReference type="InterPro" id="IPR029063">
    <property type="entry name" value="SAM-dependent_MTases_sf"/>
</dbReference>
<name>A0A899ND32_ECOLX</name>
<dbReference type="AlphaFoldDB" id="A0A899ND32"/>
<dbReference type="RefSeq" id="WP_209279647.1">
    <property type="nucleotide sequence ID" value="NZ_MW574942.1"/>
</dbReference>
<evidence type="ECO:0000256" key="1">
    <source>
        <dbReference type="ARBA" id="ARBA00011900"/>
    </source>
</evidence>
<dbReference type="GO" id="GO:0009007">
    <property type="term" value="F:site-specific DNA-methyltransferase (adenine-specific) activity"/>
    <property type="evidence" value="ECO:0007669"/>
    <property type="project" value="UniProtKB-EC"/>
</dbReference>
<dbReference type="InterPro" id="IPR012327">
    <property type="entry name" value="MeTrfase_D12"/>
</dbReference>
<dbReference type="GO" id="GO:0032259">
    <property type="term" value="P:methylation"/>
    <property type="evidence" value="ECO:0007669"/>
    <property type="project" value="UniProtKB-KW"/>
</dbReference>
<accession>A0A899ND32</accession>
<sequence length="421" mass="49394">MEKYLGNKRSLLSDIYTFSQENCPDARSVLDIFAGTTNVARMFKEKGFTVYSNDANRFSQVLGKTYLELSHYPEFIGLDQLKSDISEFNLKKRLFDDLSKYYDLEDDYKKELININFNESIKVFNFLNSLTDIIPEVDYIFLDYYTQFGNKSNYKSLRGTEGKRNYFSKENAIILDNILFFLKKWKNDAIINDEEFHFILTAIIEEVVLIANVNGTFHDFNRNKLWPNSLQKFYLKIPAVKVDNKVKGFSFCSDSINVASKNNIQVDLLYIDPPYNFRQYTAYYHLLNFIAAFPTIPDIAAYLANLEFVRGQNPKDDFTSDFCFKDKFIDALDTMIEDVNPRYIIMSYYGGRNHWNHWSKEEVPTDTGYKIISNYFSQDKYCQHTSTSIIKLRQNYQSRAGEKKQIIDEYLFFASLNNKLG</sequence>
<organism evidence="6">
    <name type="scientific">Escherichia coli</name>
    <dbReference type="NCBI Taxonomy" id="562"/>
    <lineage>
        <taxon>Bacteria</taxon>
        <taxon>Pseudomonadati</taxon>
        <taxon>Pseudomonadota</taxon>
        <taxon>Gammaproteobacteria</taxon>
        <taxon>Enterobacterales</taxon>
        <taxon>Enterobacteriaceae</taxon>
        <taxon>Escherichia</taxon>
    </lineage>
</organism>
<evidence type="ECO:0000256" key="3">
    <source>
        <dbReference type="ARBA" id="ARBA00022679"/>
    </source>
</evidence>
<keyword evidence="4" id="KW-0949">S-adenosyl-L-methionine</keyword>
<keyword evidence="6" id="KW-0614">Plasmid</keyword>